<organism evidence="1 2">
    <name type="scientific">Xanthocytophaga flava</name>
    <dbReference type="NCBI Taxonomy" id="3048013"/>
    <lineage>
        <taxon>Bacteria</taxon>
        <taxon>Pseudomonadati</taxon>
        <taxon>Bacteroidota</taxon>
        <taxon>Cytophagia</taxon>
        <taxon>Cytophagales</taxon>
        <taxon>Rhodocytophagaceae</taxon>
        <taxon>Xanthocytophaga</taxon>
    </lineage>
</organism>
<gene>
    <name evidence="1" type="ORF">QNI16_10350</name>
</gene>
<evidence type="ECO:0000313" key="2">
    <source>
        <dbReference type="Proteomes" id="UP001241110"/>
    </source>
</evidence>
<name>A0AAE3U5K5_9BACT</name>
<dbReference type="EMBL" id="JASJOS010000004">
    <property type="protein sequence ID" value="MDJ1480884.1"/>
    <property type="molecule type" value="Genomic_DNA"/>
</dbReference>
<reference evidence="1" key="1">
    <citation type="submission" date="2023-05" db="EMBL/GenBank/DDBJ databases">
        <authorList>
            <person name="Zhang X."/>
        </authorList>
    </citation>
    <scope>NUCLEOTIDE SEQUENCE</scope>
    <source>
        <strain evidence="1">YF14B1</strain>
    </source>
</reference>
<dbReference type="AlphaFoldDB" id="A0AAE3U5K5"/>
<dbReference type="Proteomes" id="UP001241110">
    <property type="component" value="Unassembled WGS sequence"/>
</dbReference>
<evidence type="ECO:0000313" key="1">
    <source>
        <dbReference type="EMBL" id="MDJ1480884.1"/>
    </source>
</evidence>
<comment type="caution">
    <text evidence="1">The sequence shown here is derived from an EMBL/GenBank/DDBJ whole genome shotgun (WGS) entry which is preliminary data.</text>
</comment>
<protein>
    <submittedName>
        <fullName evidence="1">Uncharacterized protein</fullName>
    </submittedName>
</protein>
<proteinExistence type="predicted"/>
<sequence length="388" mass="44552">MTKFLPYCILLFLLHVISYAQISIGFDKTYSFGREKIKDFTNEELGKIKSKTLVFFYRKSDESTLPELEKALTSVWTATPLKLVPFSEAESYLNQPNYFYVSITTFINGSNTPNSKKIDRWYLLLDFWINEAQEKAPKKSFATIYLSTGSGIPATMIVNGTPSNPTYSRPFTPSYGPYATKAGTYYPAGYFGGDEIIDLTYKIKANKLLVKEKKIPATDQYYTYLYSDSPILNWNIPDLKAYFAVVNDYLVRGKGRTFVNEENDTNELQKLENNTLIIPDYAFLELIRPTKDTLEYVQVSENERNKTLSTYPYPYKILNEDQLTKAIIDSSKTTYYLMHIVNNSKLVAIVNSKTGKIIYTKARVITSGEHLREKDMILLKETIDGERK</sequence>
<accession>A0AAE3U5K5</accession>
<dbReference type="RefSeq" id="WP_313977949.1">
    <property type="nucleotide sequence ID" value="NZ_JASJOS010000004.1"/>
</dbReference>